<evidence type="ECO:0000256" key="6">
    <source>
        <dbReference type="SAM" id="Phobius"/>
    </source>
</evidence>
<dbReference type="RefSeq" id="WP_085933836.1">
    <property type="nucleotide sequence ID" value="NZ_FUWJ01000002.1"/>
</dbReference>
<dbReference type="Proteomes" id="UP000190092">
    <property type="component" value="Unassembled WGS sequence"/>
</dbReference>
<feature type="transmembrane region" description="Helical" evidence="6">
    <location>
        <begin position="99"/>
        <end position="120"/>
    </location>
</feature>
<evidence type="ECO:0000259" key="7">
    <source>
        <dbReference type="PROSITE" id="PS50850"/>
    </source>
</evidence>
<keyword evidence="4 6" id="KW-1133">Transmembrane helix</keyword>
<dbReference type="Pfam" id="PF07690">
    <property type="entry name" value="MFS_1"/>
    <property type="match status" value="1"/>
</dbReference>
<feature type="domain" description="Major facilitator superfamily (MFS) profile" evidence="7">
    <location>
        <begin position="25"/>
        <end position="473"/>
    </location>
</feature>
<proteinExistence type="predicted"/>
<dbReference type="InterPro" id="IPR036259">
    <property type="entry name" value="MFS_trans_sf"/>
</dbReference>
<feature type="transmembrane region" description="Helical" evidence="6">
    <location>
        <begin position="411"/>
        <end position="434"/>
    </location>
</feature>
<evidence type="ECO:0000256" key="2">
    <source>
        <dbReference type="ARBA" id="ARBA00022448"/>
    </source>
</evidence>
<gene>
    <name evidence="8" type="ORF">SAMN02745126_02119</name>
</gene>
<evidence type="ECO:0000256" key="5">
    <source>
        <dbReference type="ARBA" id="ARBA00023136"/>
    </source>
</evidence>
<protein>
    <submittedName>
        <fullName evidence="8">MFS transporter, DHA2 family, multidrug resistance protein</fullName>
    </submittedName>
</protein>
<evidence type="ECO:0000313" key="8">
    <source>
        <dbReference type="EMBL" id="SJZ74464.1"/>
    </source>
</evidence>
<feature type="transmembrane region" description="Helical" evidence="6">
    <location>
        <begin position="346"/>
        <end position="365"/>
    </location>
</feature>
<keyword evidence="2" id="KW-0813">Transport</keyword>
<dbReference type="PANTHER" id="PTHR42718">
    <property type="entry name" value="MAJOR FACILITATOR SUPERFAMILY MULTIDRUG TRANSPORTER MFSC"/>
    <property type="match status" value="1"/>
</dbReference>
<dbReference type="InterPro" id="IPR011701">
    <property type="entry name" value="MFS"/>
</dbReference>
<dbReference type="CDD" id="cd17321">
    <property type="entry name" value="MFS_MMR_MDR_like"/>
    <property type="match status" value="1"/>
</dbReference>
<keyword evidence="3 6" id="KW-0812">Transmembrane</keyword>
<feature type="transmembrane region" description="Helical" evidence="6">
    <location>
        <begin position="216"/>
        <end position="236"/>
    </location>
</feature>
<feature type="transmembrane region" description="Helical" evidence="6">
    <location>
        <begin position="28"/>
        <end position="47"/>
    </location>
</feature>
<comment type="subcellular location">
    <subcellularLocation>
        <location evidence="1">Membrane</location>
        <topology evidence="1">Multi-pass membrane protein</topology>
    </subcellularLocation>
</comment>
<sequence length="473" mass="49549">MPYSTSVAEPVPATATHPDGLPPGLPRILAVATITIGLSMAVLSNSMTNLALPYIAHDLDISAESSIWIVNASQIAQMVSLLPLAALGDIIGYRRVYRAGILLFCIASVGCVLAPSLPWLLAARTFQGLGAAGLMAIQPALVRSIYPRNMLGRGLGFNTTVVATSLAAGPSIGAALLAVWSWPILFACYIPLGIVSFILGERYLPRTVHIRRPFDILSAVLSGATFGLLIFAIDGLAHGHSWNVILAEAGGAAVLGTLFIWRQKLLVHPMMPVDIFRRPIFALSISTSSCTFVAQGLAYVSLPFFFHTVLGRSATDTGILLTAWPLALAAIAPFAGRLADRYHAGVLGAIGLASMTTGLVLTALLPDNPSTANVMWRLMLCGAGFGIFASPNNRLMMNAVPRDRSGSAGGIIATSRTLGQTLGAALVALMFGLFDFSAGGAQAYAAAHGALWLGAAFAGTALVIGSFRMRLQR</sequence>
<dbReference type="EMBL" id="FUWJ01000002">
    <property type="protein sequence ID" value="SJZ74464.1"/>
    <property type="molecule type" value="Genomic_DNA"/>
</dbReference>
<feature type="transmembrane region" description="Helical" evidence="6">
    <location>
        <begin position="446"/>
        <end position="467"/>
    </location>
</feature>
<feature type="transmembrane region" description="Helical" evidence="6">
    <location>
        <begin position="242"/>
        <end position="261"/>
    </location>
</feature>
<dbReference type="Gene3D" id="1.20.1250.20">
    <property type="entry name" value="MFS general substrate transporter like domains"/>
    <property type="match status" value="1"/>
</dbReference>
<evidence type="ECO:0000256" key="3">
    <source>
        <dbReference type="ARBA" id="ARBA00022692"/>
    </source>
</evidence>
<reference evidence="9" key="1">
    <citation type="submission" date="2017-02" db="EMBL/GenBank/DDBJ databases">
        <authorList>
            <person name="Varghese N."/>
            <person name="Submissions S."/>
        </authorList>
    </citation>
    <scope>NUCLEOTIDE SEQUENCE [LARGE SCALE GENOMIC DNA]</scope>
    <source>
        <strain evidence="9">ATCC 27094</strain>
    </source>
</reference>
<dbReference type="GO" id="GO:0022857">
    <property type="term" value="F:transmembrane transporter activity"/>
    <property type="evidence" value="ECO:0007669"/>
    <property type="project" value="InterPro"/>
</dbReference>
<dbReference type="InterPro" id="IPR020846">
    <property type="entry name" value="MFS_dom"/>
</dbReference>
<evidence type="ECO:0000313" key="9">
    <source>
        <dbReference type="Proteomes" id="UP000190092"/>
    </source>
</evidence>
<organism evidence="8 9">
    <name type="scientific">Enhydrobacter aerosaccus</name>
    <dbReference type="NCBI Taxonomy" id="225324"/>
    <lineage>
        <taxon>Bacteria</taxon>
        <taxon>Pseudomonadati</taxon>
        <taxon>Pseudomonadota</taxon>
        <taxon>Alphaproteobacteria</taxon>
        <taxon>Hyphomicrobiales</taxon>
        <taxon>Enhydrobacter</taxon>
    </lineage>
</organism>
<accession>A0A1T4N5L0</accession>
<keyword evidence="9" id="KW-1185">Reference proteome</keyword>
<name>A0A1T4N5L0_9HYPH</name>
<evidence type="ECO:0000256" key="4">
    <source>
        <dbReference type="ARBA" id="ARBA00022989"/>
    </source>
</evidence>
<dbReference type="STRING" id="225324.SAMN02745126_02119"/>
<feature type="transmembrane region" description="Helical" evidence="6">
    <location>
        <begin position="371"/>
        <end position="390"/>
    </location>
</feature>
<keyword evidence="5 6" id="KW-0472">Membrane</keyword>
<dbReference type="PANTHER" id="PTHR42718:SF9">
    <property type="entry name" value="MAJOR FACILITATOR SUPERFAMILY MULTIDRUG TRANSPORTER MFSC"/>
    <property type="match status" value="1"/>
</dbReference>
<dbReference type="Gene3D" id="1.20.1720.10">
    <property type="entry name" value="Multidrug resistance protein D"/>
    <property type="match status" value="1"/>
</dbReference>
<feature type="transmembrane region" description="Helical" evidence="6">
    <location>
        <begin position="281"/>
        <end position="306"/>
    </location>
</feature>
<dbReference type="GO" id="GO:0016020">
    <property type="term" value="C:membrane"/>
    <property type="evidence" value="ECO:0007669"/>
    <property type="project" value="UniProtKB-SubCell"/>
</dbReference>
<dbReference type="SUPFAM" id="SSF103473">
    <property type="entry name" value="MFS general substrate transporter"/>
    <property type="match status" value="1"/>
</dbReference>
<feature type="transmembrane region" description="Helical" evidence="6">
    <location>
        <begin position="155"/>
        <end position="178"/>
    </location>
</feature>
<evidence type="ECO:0000256" key="1">
    <source>
        <dbReference type="ARBA" id="ARBA00004141"/>
    </source>
</evidence>
<feature type="transmembrane region" description="Helical" evidence="6">
    <location>
        <begin position="126"/>
        <end position="146"/>
    </location>
</feature>
<dbReference type="AlphaFoldDB" id="A0A1T4N5L0"/>
<feature type="transmembrane region" description="Helical" evidence="6">
    <location>
        <begin position="318"/>
        <end position="339"/>
    </location>
</feature>
<dbReference type="PROSITE" id="PS50850">
    <property type="entry name" value="MFS"/>
    <property type="match status" value="1"/>
</dbReference>
<feature type="transmembrane region" description="Helical" evidence="6">
    <location>
        <begin position="184"/>
        <end position="204"/>
    </location>
</feature>
<dbReference type="OrthoDB" id="9812221at2"/>